<accession>A0A327ZMW7</accession>
<keyword evidence="3" id="KW-1185">Reference proteome</keyword>
<evidence type="ECO:0000256" key="1">
    <source>
        <dbReference type="SAM" id="Phobius"/>
    </source>
</evidence>
<reference evidence="2 3" key="1">
    <citation type="journal article" date="2018" name="Front. Microbiol.">
        <title>Description and Comparative Genomics of Macrococcus caseolyticus subsp. hominis subsp. nov., Macrococcus goetzii sp. nov., Macrococcus epidermidis sp. nov., and Macrococcus bohemicus sp. nov., Novel Macrococci From Human Clinical Material With Virulence Potential and Suspected Uptake of Foreign DNA by Natural Transformation.</title>
        <authorList>
            <person name="Maslanova I."/>
            <person name="Wertheimer Z."/>
            <person name="Sedlacek I."/>
            <person name="Svec P."/>
            <person name="Indrakova A."/>
            <person name="Kovarovic V."/>
            <person name="Schumann P."/>
            <person name="Sproer C."/>
            <person name="Kralova S."/>
            <person name="Sedo O."/>
            <person name="Kristofova L."/>
            <person name="Vrbovska V."/>
            <person name="Fuzik T."/>
            <person name="Petras P."/>
            <person name="Zdrahal Z."/>
            <person name="Ruzickova V."/>
            <person name="Doskar J."/>
            <person name="Pantucek R."/>
        </authorList>
    </citation>
    <scope>NUCLEOTIDE SEQUENCE [LARGE SCALE GENOMIC DNA]</scope>
    <source>
        <strain evidence="2 3">01/688</strain>
    </source>
</reference>
<organism evidence="2 3">
    <name type="scientific">Macrococcus epidermidis</name>
    <dbReference type="NCBI Taxonomy" id="1902580"/>
    <lineage>
        <taxon>Bacteria</taxon>
        <taxon>Bacillati</taxon>
        <taxon>Bacillota</taxon>
        <taxon>Bacilli</taxon>
        <taxon>Bacillales</taxon>
        <taxon>Staphylococcaceae</taxon>
        <taxon>Macrococcus</taxon>
    </lineage>
</organism>
<dbReference type="Proteomes" id="UP000249808">
    <property type="component" value="Unassembled WGS sequence"/>
</dbReference>
<dbReference type="PANTHER" id="PTHR38433:SF1">
    <property type="entry name" value="DUF1641 DOMAIN-CONTAINING PROTEIN"/>
    <property type="match status" value="1"/>
</dbReference>
<dbReference type="AlphaFoldDB" id="A0A327ZMW7"/>
<comment type="caution">
    <text evidence="2">The sequence shown here is derived from an EMBL/GenBank/DDBJ whole genome shotgun (WGS) entry which is preliminary data.</text>
</comment>
<keyword evidence="1" id="KW-0812">Transmembrane</keyword>
<keyword evidence="1" id="KW-1133">Transmembrane helix</keyword>
<proteinExistence type="predicted"/>
<evidence type="ECO:0008006" key="4">
    <source>
        <dbReference type="Google" id="ProtNLM"/>
    </source>
</evidence>
<name>A0A327ZMW7_9STAP</name>
<protein>
    <recommendedName>
        <fullName evidence="4">DUF1641 domain-containing protein</fullName>
    </recommendedName>
</protein>
<gene>
    <name evidence="2" type="ORF">BHU61_12000</name>
</gene>
<sequence>MAQPTRVVKPMEVDVEAVRAKELRELEDQLIQHKDTLNKLFRLLEQLDDHEALNAANAALAQSDPILTRILKAVNETETDQAIRNALLLVQGLGKFNFSDIEPMILKFNKGLKLSTEYNQSKPLGWLGLLNVLTNKDFIEGSIVLTKFVKGFGTSFDQLKKEQGIVDPVHTNKGEVKDMHHVELPSKVAKDEVKQQFITHKEASQSNAKFYGVVAGAAALGVSALLMRK</sequence>
<evidence type="ECO:0000313" key="3">
    <source>
        <dbReference type="Proteomes" id="UP000249808"/>
    </source>
</evidence>
<feature type="transmembrane region" description="Helical" evidence="1">
    <location>
        <begin position="210"/>
        <end position="227"/>
    </location>
</feature>
<keyword evidence="1" id="KW-0472">Membrane</keyword>
<dbReference type="RefSeq" id="WP_111717192.1">
    <property type="nucleotide sequence ID" value="NZ_JAKREG010000001.1"/>
</dbReference>
<evidence type="ECO:0000313" key="2">
    <source>
        <dbReference type="EMBL" id="RAK43742.1"/>
    </source>
</evidence>
<dbReference type="EMBL" id="PZJH01000009">
    <property type="protein sequence ID" value="RAK43742.1"/>
    <property type="molecule type" value="Genomic_DNA"/>
</dbReference>
<dbReference type="PANTHER" id="PTHR38433">
    <property type="match status" value="1"/>
</dbReference>